<dbReference type="AlphaFoldDB" id="A0A6M3M2W7"/>
<evidence type="ECO:0000313" key="3">
    <source>
        <dbReference type="EMBL" id="QJB00195.1"/>
    </source>
</evidence>
<sequence>MDKTKIIKLFLIVSLLTTAFLALPVKADVDITVTTTGNADVELNTGGGALVSFDYNGRDLLQELQDKADAIHAIKVGMIFLANQQNMDRLEDELAALEEDIRKLIIELNEAFGDVYFNLHMQAHVIGINPGNSTVAITLISGNKTVAEFIQDNRDELVIIELQLDAIDARITMLDDELHMMLDEQAQDIDKNNETIQEMQKYLTERREYMDGRLIEIDGKFLMNYIFIAGMIVVVLVLVYVNGTEYMRLNQKLKALALLHPARIRLKDPSEDEEE</sequence>
<dbReference type="EMBL" id="MT143865">
    <property type="protein sequence ID" value="QJB03901.1"/>
    <property type="molecule type" value="Genomic_DNA"/>
</dbReference>
<evidence type="ECO:0000256" key="2">
    <source>
        <dbReference type="SAM" id="Phobius"/>
    </source>
</evidence>
<name>A0A6M3M2W7_9ZZZZ</name>
<protein>
    <submittedName>
        <fullName evidence="3">Uncharacterized protein</fullName>
    </submittedName>
</protein>
<evidence type="ECO:0000313" key="4">
    <source>
        <dbReference type="EMBL" id="QJB03901.1"/>
    </source>
</evidence>
<reference evidence="3" key="1">
    <citation type="submission" date="2020-03" db="EMBL/GenBank/DDBJ databases">
        <title>The deep terrestrial virosphere.</title>
        <authorList>
            <person name="Holmfeldt K."/>
            <person name="Nilsson E."/>
            <person name="Simone D."/>
            <person name="Lopez-Fernandez M."/>
            <person name="Wu X."/>
            <person name="de Brujin I."/>
            <person name="Lundin D."/>
            <person name="Andersson A."/>
            <person name="Bertilsson S."/>
            <person name="Dopson M."/>
        </authorList>
    </citation>
    <scope>NUCLEOTIDE SEQUENCE</scope>
    <source>
        <strain evidence="3">MM171A00660</strain>
        <strain evidence="4">MM171B00538</strain>
    </source>
</reference>
<keyword evidence="1" id="KW-0175">Coiled coil</keyword>
<evidence type="ECO:0000256" key="1">
    <source>
        <dbReference type="SAM" id="Coils"/>
    </source>
</evidence>
<dbReference type="EMBL" id="MT143684">
    <property type="protein sequence ID" value="QJB00195.1"/>
    <property type="molecule type" value="Genomic_DNA"/>
</dbReference>
<keyword evidence="2" id="KW-0472">Membrane</keyword>
<feature type="coiled-coil region" evidence="1">
    <location>
        <begin position="80"/>
        <end position="114"/>
    </location>
</feature>
<keyword evidence="2" id="KW-1133">Transmembrane helix</keyword>
<accession>A0A6M3M2W7</accession>
<keyword evidence="2" id="KW-0812">Transmembrane</keyword>
<proteinExistence type="predicted"/>
<gene>
    <name evidence="3" type="ORF">MM171A00660_0020</name>
    <name evidence="4" type="ORF">MM171B00538_0015</name>
</gene>
<feature type="transmembrane region" description="Helical" evidence="2">
    <location>
        <begin position="222"/>
        <end position="241"/>
    </location>
</feature>
<organism evidence="3">
    <name type="scientific">viral metagenome</name>
    <dbReference type="NCBI Taxonomy" id="1070528"/>
    <lineage>
        <taxon>unclassified sequences</taxon>
        <taxon>metagenomes</taxon>
        <taxon>organismal metagenomes</taxon>
    </lineage>
</organism>